<feature type="compositionally biased region" description="Polar residues" evidence="5">
    <location>
        <begin position="1"/>
        <end position="11"/>
    </location>
</feature>
<evidence type="ECO:0000313" key="9">
    <source>
        <dbReference type="Proteomes" id="UP001267426"/>
    </source>
</evidence>
<dbReference type="InterPro" id="IPR007452">
    <property type="entry name" value="TamB_C"/>
</dbReference>
<evidence type="ECO:0000259" key="7">
    <source>
        <dbReference type="Pfam" id="PF04357"/>
    </source>
</evidence>
<accession>A0ABU3BR63</accession>
<organism evidence="8 9">
    <name type="scientific">Rubrivirga litoralis</name>
    <dbReference type="NCBI Taxonomy" id="3075598"/>
    <lineage>
        <taxon>Bacteria</taxon>
        <taxon>Pseudomonadati</taxon>
        <taxon>Rhodothermota</taxon>
        <taxon>Rhodothermia</taxon>
        <taxon>Rhodothermales</taxon>
        <taxon>Rubricoccaceae</taxon>
        <taxon>Rubrivirga</taxon>
    </lineage>
</organism>
<keyword evidence="9" id="KW-1185">Reference proteome</keyword>
<feature type="transmembrane region" description="Helical" evidence="6">
    <location>
        <begin position="41"/>
        <end position="63"/>
    </location>
</feature>
<feature type="domain" description="Translocation and assembly module TamB C-terminal" evidence="7">
    <location>
        <begin position="1369"/>
        <end position="1738"/>
    </location>
</feature>
<dbReference type="RefSeq" id="WP_311663125.1">
    <property type="nucleotide sequence ID" value="NZ_JAVRHT010000017.1"/>
</dbReference>
<feature type="region of interest" description="Disordered" evidence="5">
    <location>
        <begin position="1"/>
        <end position="32"/>
    </location>
</feature>
<evidence type="ECO:0000256" key="2">
    <source>
        <dbReference type="ARBA" id="ARBA00022692"/>
    </source>
</evidence>
<keyword evidence="2 6" id="KW-0812">Transmembrane</keyword>
<reference evidence="8 9" key="1">
    <citation type="submission" date="2023-09" db="EMBL/GenBank/DDBJ databases">
        <authorList>
            <person name="Rey-Velasco X."/>
        </authorList>
    </citation>
    <scope>NUCLEOTIDE SEQUENCE [LARGE SCALE GENOMIC DNA]</scope>
    <source>
        <strain evidence="8 9">F394</strain>
    </source>
</reference>
<comment type="caution">
    <text evidence="8">The sequence shown here is derived from an EMBL/GenBank/DDBJ whole genome shotgun (WGS) entry which is preliminary data.</text>
</comment>
<evidence type="ECO:0000256" key="1">
    <source>
        <dbReference type="ARBA" id="ARBA00004167"/>
    </source>
</evidence>
<protein>
    <submittedName>
        <fullName evidence="8">Translocation/assembly module TamB domain-containing protein</fullName>
    </submittedName>
</protein>
<dbReference type="PANTHER" id="PTHR36985">
    <property type="entry name" value="TRANSLOCATION AND ASSEMBLY MODULE SUBUNIT TAMB"/>
    <property type="match status" value="1"/>
</dbReference>
<comment type="subcellular location">
    <subcellularLocation>
        <location evidence="1">Membrane</location>
        <topology evidence="1">Single-pass membrane protein</topology>
    </subcellularLocation>
</comment>
<dbReference type="PANTHER" id="PTHR36985:SF1">
    <property type="entry name" value="TRANSLOCATION AND ASSEMBLY MODULE SUBUNIT TAMB"/>
    <property type="match status" value="1"/>
</dbReference>
<evidence type="ECO:0000256" key="4">
    <source>
        <dbReference type="ARBA" id="ARBA00023136"/>
    </source>
</evidence>
<dbReference type="Proteomes" id="UP001267426">
    <property type="component" value="Unassembled WGS sequence"/>
</dbReference>
<keyword evidence="3 6" id="KW-1133">Transmembrane helix</keyword>
<evidence type="ECO:0000256" key="5">
    <source>
        <dbReference type="SAM" id="MobiDB-lite"/>
    </source>
</evidence>
<keyword evidence="4 6" id="KW-0472">Membrane</keyword>
<sequence>MPTQPTRSDSSLGDGAASKAARPAPPDREGGAGRWSLGRRLGVAALVVLAVVVVAVVGVVVYLQTESGRARVQTVAVEQIQNLLADDATVSVERLDGTFLTGARLVGLDIERGGETVVAVDTLTIDYNLASLLRRTFSASDVYVAGPSVYVRQRADSTFNVSDLLKPAADTSSSGGFAVELGRVRVRRGRAEVHWLNAERDSVHTVRDLRADVQDLVSRDGTVEGALDALRLEAVAPSDAGLLRVAAAGRFSSDEVALTQFDVRSRAGTDVGGAARLAFQDGALPVFEADIEAAPLALEDARAFAGVELYGDPRLRLRADSDGGALTFALNAALGEGALTLDGELSREPDGPVGYRAEGTLRRFDPSVLTRNEALAADITGDLRLDLRGEGLETLTGPFDVSLRESRVAGRQIDRLVVDGAFEAGSVTFDVNGALPGLDLVAEGRARPFEDVPSFRVAGRADDVDLGRLLPGAGRSDAFAGEFAVIGRGTSLDTFSGSVALGLSRAEIDLGDRRLRLRAFDLDADVADGRAAFDAAAVLPDGGLVAAVGTADLGADPLAYTVTDGRLQDVNLAVLTGDPSQTSDVTGSFTLDGRGLDPQTARVDLAARLRPSSYGDYRLESGRLALGLRRGVATVDLAADLGVGGAVTAAGTVRPFATPLAYDLSGTVRNLDLAAFTGNPDQASDLTGTFTATGAGIDPATLDATARVQITEPSSYGARLLDDADLTLRLARGDLALDGTVGTPEGRFDVAVTGRPFDGDPSFAFEETCFSGLDLSRFAAAAPRSDLNGCLSGSVSGLADLEMARGDGVVTLRPSTINGAEVEDGRVVFDLVDGAVAATLTLDLAEGGAVVAALQGRPFDETPTFSLRGRTDALDAAVLLDLPPDQPLRLTTTFDVDLRGTDPETLSLTASLAGGSSVAGPVSVDTLRAELALDRGVLRVDTLLLDSDVADLTGGGTLALLDAGAASDFRLAGEIESLTPIASYTGGTLGLESGSFALAARAAPGDPLAITGTVEAQQLVVGEYAATGIDADLDLTWDRAAADSLGLAALAGGADASFSVLSTPQFLVQEGEATVALDDGEVTLDGSVLLDERRDLEFFARLEAGATPPTVLLERGQFTIDGQTWALLQPARITAADGVVDVRGLLLAADGGGQQIAADGEIDFNGDQNFIVTAEDVEIGGVTDLLGYDGLGGRLTATLVLSGPAAAPLIDGTVALDSLTSRDDLVGSLAATVAYADRQLDLDAVLTHVDGQALTVAGTLPLAFSLAPGDSAAAPPAAAGVDLRAQADAFPIAWAQPFLADRGITALGGDLRLDLAVSGTQGAPRLDGTALLRGGRLGIEATGQVFEPVRADLRFENDRIVLNDVRVLDGARQALSVEGSVRLRELSVGELDLTIVPDDFVALDTPTFRRLTLDRGSEPIRLTGTIDRPVLRGAVALESGDIYLTNELTANDVDAVELTDAQLLELEATFGRTITARDTAVNRFVDALDYDITAEIRQNVWLRSNAPDLQFDIEFEGNVEAVKPSFAESSRLFGQIDLVRGTVNPFPFSGRDFEIVNGTLTFNGDPLAVVLDIRAESDVRLQGSAQGSAATIVFTLQGPFNENPEITLSSDPPLPEADLISLIATGQLSGEVGASGVGAGFLRNQLQSVGGGLVPLDLFQIDVNAQNQVVIRLGKYLSDRLFISGSFPVNNGGNTRLDTFTDSYQATLEYQLRRWLALQGAYGDQTGVEAGAQAQISW</sequence>
<evidence type="ECO:0000313" key="8">
    <source>
        <dbReference type="EMBL" id="MDT0631781.1"/>
    </source>
</evidence>
<evidence type="ECO:0000256" key="6">
    <source>
        <dbReference type="SAM" id="Phobius"/>
    </source>
</evidence>
<gene>
    <name evidence="8" type="ORF">RM540_08495</name>
</gene>
<dbReference type="EMBL" id="JAVRHT010000017">
    <property type="protein sequence ID" value="MDT0631781.1"/>
    <property type="molecule type" value="Genomic_DNA"/>
</dbReference>
<proteinExistence type="predicted"/>
<evidence type="ECO:0000256" key="3">
    <source>
        <dbReference type="ARBA" id="ARBA00022989"/>
    </source>
</evidence>
<name>A0ABU3BR63_9BACT</name>
<dbReference type="Pfam" id="PF04357">
    <property type="entry name" value="TamB"/>
    <property type="match status" value="1"/>
</dbReference>